<reference evidence="3" key="2">
    <citation type="submission" date="2023-05" db="EMBL/GenBank/DDBJ databases">
        <authorList>
            <consortium name="Lawrence Berkeley National Laboratory"/>
            <person name="Steindorff A."/>
            <person name="Hensen N."/>
            <person name="Bonometti L."/>
            <person name="Westerberg I."/>
            <person name="Brannstrom I.O."/>
            <person name="Guillou S."/>
            <person name="Cros-Aarteil S."/>
            <person name="Calhoun S."/>
            <person name="Haridas S."/>
            <person name="Kuo A."/>
            <person name="Mondo S."/>
            <person name="Pangilinan J."/>
            <person name="Riley R."/>
            <person name="Labutti K."/>
            <person name="Andreopoulos B."/>
            <person name="Lipzen A."/>
            <person name="Chen C."/>
            <person name="Yanf M."/>
            <person name="Daum C."/>
            <person name="Ng V."/>
            <person name="Clum A."/>
            <person name="Ohm R."/>
            <person name="Martin F."/>
            <person name="Silar P."/>
            <person name="Natvig D."/>
            <person name="Lalanne C."/>
            <person name="Gautier V."/>
            <person name="Ament-Velasquez S.L."/>
            <person name="Kruys A."/>
            <person name="Hutchinson M.I."/>
            <person name="Powell A.J."/>
            <person name="Barry K."/>
            <person name="Miller A.N."/>
            <person name="Grigoriev I.V."/>
            <person name="Debuchy R."/>
            <person name="Gladieux P."/>
            <person name="Thoren M.H."/>
            <person name="Johannesson H."/>
        </authorList>
    </citation>
    <scope>NUCLEOTIDE SEQUENCE</scope>
    <source>
        <strain evidence="3">PSN309</strain>
    </source>
</reference>
<keyword evidence="2" id="KW-0732">Signal</keyword>
<evidence type="ECO:0000313" key="4">
    <source>
        <dbReference type="Proteomes" id="UP001302126"/>
    </source>
</evidence>
<evidence type="ECO:0000313" key="3">
    <source>
        <dbReference type="EMBL" id="KAK4182406.1"/>
    </source>
</evidence>
<dbReference type="Proteomes" id="UP001302126">
    <property type="component" value="Unassembled WGS sequence"/>
</dbReference>
<name>A0AAN7ABD4_9PEZI</name>
<proteinExistence type="predicted"/>
<gene>
    <name evidence="3" type="ORF">QBC35DRAFT_172647</name>
</gene>
<organism evidence="3 4">
    <name type="scientific">Podospora australis</name>
    <dbReference type="NCBI Taxonomy" id="1536484"/>
    <lineage>
        <taxon>Eukaryota</taxon>
        <taxon>Fungi</taxon>
        <taxon>Dikarya</taxon>
        <taxon>Ascomycota</taxon>
        <taxon>Pezizomycotina</taxon>
        <taxon>Sordariomycetes</taxon>
        <taxon>Sordariomycetidae</taxon>
        <taxon>Sordariales</taxon>
        <taxon>Podosporaceae</taxon>
        <taxon>Podospora</taxon>
    </lineage>
</organism>
<feature type="compositionally biased region" description="Acidic residues" evidence="1">
    <location>
        <begin position="203"/>
        <end position="215"/>
    </location>
</feature>
<feature type="signal peptide" evidence="2">
    <location>
        <begin position="1"/>
        <end position="26"/>
    </location>
</feature>
<evidence type="ECO:0000256" key="2">
    <source>
        <dbReference type="SAM" id="SignalP"/>
    </source>
</evidence>
<keyword evidence="4" id="KW-1185">Reference proteome</keyword>
<sequence>MVTTDRRTTLSLAGAVLLLSGNVIAAANHDARQVSTTTTSLAVANDLKSSACSYNYQALVSNKPTSTPQVILDAFTSTGNGRLGAQPTTILDYYCSSAWGRVASATFTPGPWQSWQASIAPQATRQASICADVPELEAEFLLLAVSDADSCQTALQKAFVVAQSWNVPGAETVSTTVLTGTVVPSTSTQTREATETSTGADETAAEGGEEEDDSEPTSSTMTAGAMQAMETGRVTVAVLAAMGGVMGAMGMM</sequence>
<feature type="chain" id="PRO_5042839125" description="Infection structure specific protein" evidence="2">
    <location>
        <begin position="27"/>
        <end position="252"/>
    </location>
</feature>
<comment type="caution">
    <text evidence="3">The sequence shown here is derived from an EMBL/GenBank/DDBJ whole genome shotgun (WGS) entry which is preliminary data.</text>
</comment>
<reference evidence="3" key="1">
    <citation type="journal article" date="2023" name="Mol. Phylogenet. Evol.">
        <title>Genome-scale phylogeny and comparative genomics of the fungal order Sordariales.</title>
        <authorList>
            <person name="Hensen N."/>
            <person name="Bonometti L."/>
            <person name="Westerberg I."/>
            <person name="Brannstrom I.O."/>
            <person name="Guillou S."/>
            <person name="Cros-Aarteil S."/>
            <person name="Calhoun S."/>
            <person name="Haridas S."/>
            <person name="Kuo A."/>
            <person name="Mondo S."/>
            <person name="Pangilinan J."/>
            <person name="Riley R."/>
            <person name="LaButti K."/>
            <person name="Andreopoulos B."/>
            <person name="Lipzen A."/>
            <person name="Chen C."/>
            <person name="Yan M."/>
            <person name="Daum C."/>
            <person name="Ng V."/>
            <person name="Clum A."/>
            <person name="Steindorff A."/>
            <person name="Ohm R.A."/>
            <person name="Martin F."/>
            <person name="Silar P."/>
            <person name="Natvig D.O."/>
            <person name="Lalanne C."/>
            <person name="Gautier V."/>
            <person name="Ament-Velasquez S.L."/>
            <person name="Kruys A."/>
            <person name="Hutchinson M.I."/>
            <person name="Powell A.J."/>
            <person name="Barry K."/>
            <person name="Miller A.N."/>
            <person name="Grigoriev I.V."/>
            <person name="Debuchy R."/>
            <person name="Gladieux P."/>
            <person name="Hiltunen Thoren M."/>
            <person name="Johannesson H."/>
        </authorList>
    </citation>
    <scope>NUCLEOTIDE SEQUENCE</scope>
    <source>
        <strain evidence="3">PSN309</strain>
    </source>
</reference>
<dbReference type="EMBL" id="MU864665">
    <property type="protein sequence ID" value="KAK4182406.1"/>
    <property type="molecule type" value="Genomic_DNA"/>
</dbReference>
<accession>A0AAN7ABD4</accession>
<evidence type="ECO:0000256" key="1">
    <source>
        <dbReference type="SAM" id="MobiDB-lite"/>
    </source>
</evidence>
<evidence type="ECO:0008006" key="5">
    <source>
        <dbReference type="Google" id="ProtNLM"/>
    </source>
</evidence>
<protein>
    <recommendedName>
        <fullName evidence="5">Infection structure specific protein</fullName>
    </recommendedName>
</protein>
<dbReference type="AlphaFoldDB" id="A0AAN7ABD4"/>
<feature type="region of interest" description="Disordered" evidence="1">
    <location>
        <begin position="183"/>
        <end position="222"/>
    </location>
</feature>